<proteinExistence type="predicted"/>
<accession>A0A243Q763</accession>
<gene>
    <name evidence="1" type="ORF">CA982_22555</name>
</gene>
<dbReference type="InterPro" id="IPR052523">
    <property type="entry name" value="Trichothecene_AcTrans"/>
</dbReference>
<dbReference type="PANTHER" id="PTHR42791:SF1">
    <property type="entry name" value="N-ACETYLTRANSFERASE DOMAIN-CONTAINING PROTEIN"/>
    <property type="match status" value="1"/>
</dbReference>
<name>A0A243Q763_9ACTN</name>
<organism evidence="1 2">
    <name type="scientific">Gordonia lacunae</name>
    <dbReference type="NCBI Taxonomy" id="417102"/>
    <lineage>
        <taxon>Bacteria</taxon>
        <taxon>Bacillati</taxon>
        <taxon>Actinomycetota</taxon>
        <taxon>Actinomycetes</taxon>
        <taxon>Mycobacteriales</taxon>
        <taxon>Gordoniaceae</taxon>
        <taxon>Gordonia</taxon>
    </lineage>
</organism>
<keyword evidence="1" id="KW-0808">Transferase</keyword>
<sequence>MVPVSVSPTTDVELAAALLAQAFADDPVTVWMQPDTSRHLIMFRTLLKYSHGPNATLDLATRDGQPVGAAAWDPPGHKVSAAAQVVSMVGFFRAMGSRMSRGMKLEEEFGKRRPKEPHWYLGQIGAPVHGVGVGTSLLGHRLEQIDGPVYLECSNVRNVPLYERFGFTVTEEFELPLDGPKVWAMYRPLR</sequence>
<dbReference type="OrthoDB" id="7057833at2"/>
<dbReference type="GO" id="GO:0016740">
    <property type="term" value="F:transferase activity"/>
    <property type="evidence" value="ECO:0007669"/>
    <property type="project" value="UniProtKB-KW"/>
</dbReference>
<dbReference type="EMBL" id="NGFO01000035">
    <property type="protein sequence ID" value="OUC76339.1"/>
    <property type="molecule type" value="Genomic_DNA"/>
</dbReference>
<dbReference type="Proteomes" id="UP000194632">
    <property type="component" value="Unassembled WGS sequence"/>
</dbReference>
<dbReference type="InterPro" id="IPR016181">
    <property type="entry name" value="Acyl_CoA_acyltransferase"/>
</dbReference>
<evidence type="ECO:0000313" key="2">
    <source>
        <dbReference type="Proteomes" id="UP000194632"/>
    </source>
</evidence>
<keyword evidence="2" id="KW-1185">Reference proteome</keyword>
<comment type="caution">
    <text evidence="1">The sequence shown here is derived from an EMBL/GenBank/DDBJ whole genome shotgun (WGS) entry which is preliminary data.</text>
</comment>
<dbReference type="STRING" id="417102.CA982_22555"/>
<reference evidence="1 2" key="1">
    <citation type="submission" date="2017-05" db="EMBL/GenBank/DDBJ databases">
        <title>Biotechnological potential of actinobacteria isolated from South African environments.</title>
        <authorList>
            <person name="Le Roes-Hill M."/>
            <person name="Prins A."/>
            <person name="Durrell K.A."/>
        </authorList>
    </citation>
    <scope>NUCLEOTIDE SEQUENCE [LARGE SCALE GENOMIC DNA]</scope>
    <source>
        <strain evidence="1">BS2</strain>
    </source>
</reference>
<dbReference type="Gene3D" id="3.40.630.30">
    <property type="match status" value="1"/>
</dbReference>
<dbReference type="PANTHER" id="PTHR42791">
    <property type="entry name" value="GNAT FAMILY ACETYLTRANSFERASE"/>
    <property type="match status" value="1"/>
</dbReference>
<dbReference type="AlphaFoldDB" id="A0A243Q763"/>
<protein>
    <submittedName>
        <fullName evidence="1">GNAT family N-acetyltransferase</fullName>
    </submittedName>
</protein>
<dbReference type="SUPFAM" id="SSF55729">
    <property type="entry name" value="Acyl-CoA N-acyltransferases (Nat)"/>
    <property type="match status" value="1"/>
</dbReference>
<evidence type="ECO:0000313" key="1">
    <source>
        <dbReference type="EMBL" id="OUC76339.1"/>
    </source>
</evidence>
<dbReference type="RefSeq" id="WP_086537425.1">
    <property type="nucleotide sequence ID" value="NZ_JBLKRZ010000025.1"/>
</dbReference>